<keyword evidence="2" id="KW-0812">Transmembrane</keyword>
<dbReference type="AlphaFoldDB" id="A0A9P0H3U4"/>
<keyword evidence="2" id="KW-0472">Membrane</keyword>
<feature type="region of interest" description="Disordered" evidence="1">
    <location>
        <begin position="1"/>
        <end position="24"/>
    </location>
</feature>
<protein>
    <submittedName>
        <fullName evidence="3">Uncharacterized protein</fullName>
    </submittedName>
</protein>
<dbReference type="Proteomes" id="UP001152798">
    <property type="component" value="Chromosome 1"/>
</dbReference>
<keyword evidence="4" id="KW-1185">Reference proteome</keyword>
<feature type="compositionally biased region" description="Basic residues" evidence="1">
    <location>
        <begin position="1"/>
        <end position="11"/>
    </location>
</feature>
<organism evidence="3 4">
    <name type="scientific">Nezara viridula</name>
    <name type="common">Southern green stink bug</name>
    <name type="synonym">Cimex viridulus</name>
    <dbReference type="NCBI Taxonomy" id="85310"/>
    <lineage>
        <taxon>Eukaryota</taxon>
        <taxon>Metazoa</taxon>
        <taxon>Ecdysozoa</taxon>
        <taxon>Arthropoda</taxon>
        <taxon>Hexapoda</taxon>
        <taxon>Insecta</taxon>
        <taxon>Pterygota</taxon>
        <taxon>Neoptera</taxon>
        <taxon>Paraneoptera</taxon>
        <taxon>Hemiptera</taxon>
        <taxon>Heteroptera</taxon>
        <taxon>Panheteroptera</taxon>
        <taxon>Pentatomomorpha</taxon>
        <taxon>Pentatomoidea</taxon>
        <taxon>Pentatomidae</taxon>
        <taxon>Pentatominae</taxon>
        <taxon>Nezara</taxon>
    </lineage>
</organism>
<evidence type="ECO:0000256" key="1">
    <source>
        <dbReference type="SAM" id="MobiDB-lite"/>
    </source>
</evidence>
<feature type="transmembrane region" description="Helical" evidence="2">
    <location>
        <begin position="33"/>
        <end position="59"/>
    </location>
</feature>
<sequence>MIRMKCWRTKRQTGEKSRNGSLLNRDSSSAQTALTMSLCAFSILTIVPQSGLLFVQYLFQRLDYKHDKIQSIIKDKGRVSLAVD</sequence>
<reference evidence="3" key="1">
    <citation type="submission" date="2022-01" db="EMBL/GenBank/DDBJ databases">
        <authorList>
            <person name="King R."/>
        </authorList>
    </citation>
    <scope>NUCLEOTIDE SEQUENCE</scope>
</reference>
<evidence type="ECO:0000313" key="4">
    <source>
        <dbReference type="Proteomes" id="UP001152798"/>
    </source>
</evidence>
<name>A0A9P0H3U4_NEZVI</name>
<evidence type="ECO:0000313" key="3">
    <source>
        <dbReference type="EMBL" id="CAH1392312.1"/>
    </source>
</evidence>
<evidence type="ECO:0000256" key="2">
    <source>
        <dbReference type="SAM" id="Phobius"/>
    </source>
</evidence>
<proteinExistence type="predicted"/>
<dbReference type="EMBL" id="OV725077">
    <property type="protein sequence ID" value="CAH1392312.1"/>
    <property type="molecule type" value="Genomic_DNA"/>
</dbReference>
<accession>A0A9P0H3U4</accession>
<gene>
    <name evidence="3" type="ORF">NEZAVI_LOCUS3161</name>
</gene>
<keyword evidence="2" id="KW-1133">Transmembrane helix</keyword>